<sequence>MRPVSIDPWPFDIGGVYICSIALNRQMCFENEYSEKGFRCCPEVSRSIYLAPQVCTAQKKVVCHPMKCSNAVKLIHIFKNSICQQVGIRAALELTKKLNDWSLENFL</sequence>
<dbReference type="EMBL" id="HBKR01006506">
    <property type="protein sequence ID" value="CAE2285199.1"/>
    <property type="molecule type" value="Transcribed_RNA"/>
</dbReference>
<reference evidence="1" key="1">
    <citation type="submission" date="2021-01" db="EMBL/GenBank/DDBJ databases">
        <authorList>
            <person name="Corre E."/>
            <person name="Pelletier E."/>
            <person name="Niang G."/>
            <person name="Scheremetjew M."/>
            <person name="Finn R."/>
            <person name="Kale V."/>
            <person name="Holt S."/>
            <person name="Cochrane G."/>
            <person name="Meng A."/>
            <person name="Brown T."/>
            <person name="Cohen L."/>
        </authorList>
    </citation>
    <scope>NUCLEOTIDE SEQUENCE</scope>
    <source>
        <strain evidence="1">SoJaBio B1-5/56/2</strain>
    </source>
</reference>
<organism evidence="1">
    <name type="scientific">Paramoeba aestuarina</name>
    <dbReference type="NCBI Taxonomy" id="180227"/>
    <lineage>
        <taxon>Eukaryota</taxon>
        <taxon>Amoebozoa</taxon>
        <taxon>Discosea</taxon>
        <taxon>Flabellinia</taxon>
        <taxon>Dactylopodida</taxon>
        <taxon>Paramoebidae</taxon>
        <taxon>Paramoeba</taxon>
    </lineage>
</organism>
<protein>
    <submittedName>
        <fullName evidence="1">Uncharacterized protein</fullName>
    </submittedName>
</protein>
<accession>A0A7S4K657</accession>
<name>A0A7S4K657_9EUKA</name>
<dbReference type="AlphaFoldDB" id="A0A7S4K657"/>
<proteinExistence type="predicted"/>
<gene>
    <name evidence="1" type="ORF">NAES01612_LOCUS4304</name>
</gene>
<evidence type="ECO:0000313" key="1">
    <source>
        <dbReference type="EMBL" id="CAE2285199.1"/>
    </source>
</evidence>